<dbReference type="FunFam" id="3.40.50.150:FF:000022">
    <property type="entry name" value="Ribosomal RNA small subunit methyltransferase B"/>
    <property type="match status" value="1"/>
</dbReference>
<feature type="binding site" evidence="13">
    <location>
        <begin position="257"/>
        <end position="263"/>
    </location>
    <ligand>
        <name>S-adenosyl-L-methionine</name>
        <dbReference type="ChEBI" id="CHEBI:59789"/>
    </ligand>
</feature>
<sequence>MTKNAREITVDVLNRVLYQGAFSNLALDHAFSSAALKEEDTGLVTELTYGTLKHLLTLNKILEANVSLPLKKIERSVLNILRISIYQMTYLDRIPPYAVINEAVNLTKKLAPKASGFVNGVLRGYLRHKDVPLTYASLEEELSVSYSFPLWMVKLFQEQYGEEAQAILAGLNERPAITYRVNTLKMTREEALDILLKEGYNATPTKISPYGIEVLGGRDVQRNVLFQQGVLTVQDESSMLVAPALVEEKASRYLDLCAAPGGKTTHLAELTGDQKDIRAFDLYDSKIRLITQNIQRLGLTSITAKKQDATVFQKELAGSAQVLLDAPCSGLGIIRKKPEIKYTKGVDELESLVALQRELLRVVKDYVLPGGLLVYSTCTLNRAENEDNVRWFLEQNSDFEAEPLSLPSDPRLLVTAEGFVTVLPGQTMDGFFIARLRRKIV</sequence>
<dbReference type="RefSeq" id="WP_211799964.1">
    <property type="nucleotide sequence ID" value="NZ_JAGSCS010000003.1"/>
</dbReference>
<keyword evidence="4" id="KW-0963">Cytoplasm</keyword>
<feature type="active site" description="Nucleophile" evidence="13">
    <location>
        <position position="378"/>
    </location>
</feature>
<dbReference type="SUPFAM" id="SSF48013">
    <property type="entry name" value="NusB-like"/>
    <property type="match status" value="1"/>
</dbReference>
<evidence type="ECO:0000259" key="14">
    <source>
        <dbReference type="PROSITE" id="PS51686"/>
    </source>
</evidence>
<name>A0A941HPG4_9CLOT</name>
<keyword evidence="5" id="KW-0698">rRNA processing</keyword>
<keyword evidence="6 13" id="KW-0489">Methyltransferase</keyword>
<evidence type="ECO:0000256" key="10">
    <source>
        <dbReference type="ARBA" id="ARBA00030399"/>
    </source>
</evidence>
<dbReference type="Pfam" id="PF22458">
    <property type="entry name" value="RsmF-B_ferredox"/>
    <property type="match status" value="1"/>
</dbReference>
<dbReference type="InterPro" id="IPR023267">
    <property type="entry name" value="RCMT"/>
</dbReference>
<evidence type="ECO:0000256" key="7">
    <source>
        <dbReference type="ARBA" id="ARBA00022679"/>
    </source>
</evidence>
<comment type="subcellular location">
    <subcellularLocation>
        <location evidence="2">Cytoplasm</location>
    </subcellularLocation>
</comment>
<dbReference type="AlphaFoldDB" id="A0A941HPG4"/>
<dbReference type="Pfam" id="PF01189">
    <property type="entry name" value="Methyltr_RsmB-F"/>
    <property type="match status" value="1"/>
</dbReference>
<reference evidence="15" key="1">
    <citation type="submission" date="2021-04" db="EMBL/GenBank/DDBJ databases">
        <title>Proteiniclasticum sedimins sp. nov., an obligate anaerobic bacterium isolated from anaerobic sludge.</title>
        <authorList>
            <person name="Liu J."/>
        </authorList>
    </citation>
    <scope>NUCLEOTIDE SEQUENCE</scope>
    <source>
        <strain evidence="15">BAD-10</strain>
    </source>
</reference>
<comment type="similarity">
    <text evidence="13">Belongs to the class I-like SAM-binding methyltransferase superfamily. RsmB/NOP family.</text>
</comment>
<gene>
    <name evidence="15" type="primary">rsmB</name>
    <name evidence="15" type="ORF">KCG48_03705</name>
</gene>
<feature type="binding site" evidence="13">
    <location>
        <position position="281"/>
    </location>
    <ligand>
        <name>S-adenosyl-L-methionine</name>
        <dbReference type="ChEBI" id="CHEBI:59789"/>
    </ligand>
</feature>
<keyword evidence="16" id="KW-1185">Reference proteome</keyword>
<keyword evidence="9 13" id="KW-0694">RNA-binding</keyword>
<dbReference type="CDD" id="cd02440">
    <property type="entry name" value="AdoMet_MTases"/>
    <property type="match status" value="1"/>
</dbReference>
<evidence type="ECO:0000256" key="12">
    <source>
        <dbReference type="ARBA" id="ARBA00047283"/>
    </source>
</evidence>
<dbReference type="Proteomes" id="UP000675379">
    <property type="component" value="Unassembled WGS sequence"/>
</dbReference>
<feature type="binding site" evidence="13">
    <location>
        <position position="325"/>
    </location>
    <ligand>
        <name>S-adenosyl-L-methionine</name>
        <dbReference type="ChEBI" id="CHEBI:59789"/>
    </ligand>
</feature>
<dbReference type="EMBL" id="JAGSCS010000003">
    <property type="protein sequence ID" value="MBR0575441.1"/>
    <property type="molecule type" value="Genomic_DNA"/>
</dbReference>
<dbReference type="PANTHER" id="PTHR22807:SF53">
    <property type="entry name" value="RIBOSOMAL RNA SMALL SUBUNIT METHYLTRANSFERASE B-RELATED"/>
    <property type="match status" value="1"/>
</dbReference>
<dbReference type="InterPro" id="IPR001678">
    <property type="entry name" value="MeTrfase_RsmB-F_NOP2_dom"/>
</dbReference>
<dbReference type="GO" id="GO:0008649">
    <property type="term" value="F:rRNA methyltransferase activity"/>
    <property type="evidence" value="ECO:0007669"/>
    <property type="project" value="InterPro"/>
</dbReference>
<evidence type="ECO:0000256" key="6">
    <source>
        <dbReference type="ARBA" id="ARBA00022603"/>
    </source>
</evidence>
<dbReference type="Gene3D" id="1.10.940.10">
    <property type="entry name" value="NusB-like"/>
    <property type="match status" value="1"/>
</dbReference>
<protein>
    <recommendedName>
        <fullName evidence="3">16S rRNA (cytosine(967)-C(5))-methyltransferase</fullName>
        <ecNumber evidence="3">2.1.1.176</ecNumber>
    </recommendedName>
    <alternativeName>
        <fullName evidence="10">16S rRNA m5C967 methyltransferase</fullName>
    </alternativeName>
    <alternativeName>
        <fullName evidence="11">rRNA (cytosine-C(5)-)-methyltransferase RsmB</fullName>
    </alternativeName>
</protein>
<dbReference type="InterPro" id="IPR035926">
    <property type="entry name" value="NusB-like_sf"/>
</dbReference>
<evidence type="ECO:0000256" key="3">
    <source>
        <dbReference type="ARBA" id="ARBA00012140"/>
    </source>
</evidence>
<dbReference type="GO" id="GO:0005737">
    <property type="term" value="C:cytoplasm"/>
    <property type="evidence" value="ECO:0007669"/>
    <property type="project" value="UniProtKB-SubCell"/>
</dbReference>
<evidence type="ECO:0000313" key="16">
    <source>
        <dbReference type="Proteomes" id="UP000675379"/>
    </source>
</evidence>
<dbReference type="NCBIfam" id="TIGR00563">
    <property type="entry name" value="rsmB"/>
    <property type="match status" value="1"/>
</dbReference>
<evidence type="ECO:0000256" key="13">
    <source>
        <dbReference type="PROSITE-ProRule" id="PRU01023"/>
    </source>
</evidence>
<evidence type="ECO:0000256" key="4">
    <source>
        <dbReference type="ARBA" id="ARBA00022490"/>
    </source>
</evidence>
<evidence type="ECO:0000256" key="9">
    <source>
        <dbReference type="ARBA" id="ARBA00022884"/>
    </source>
</evidence>
<evidence type="ECO:0000256" key="11">
    <source>
        <dbReference type="ARBA" id="ARBA00031088"/>
    </source>
</evidence>
<accession>A0A941HPG4</accession>
<dbReference type="Gene3D" id="3.40.50.150">
    <property type="entry name" value="Vaccinia Virus protein VP39"/>
    <property type="match status" value="1"/>
</dbReference>
<proteinExistence type="inferred from homology"/>
<dbReference type="EC" id="2.1.1.176" evidence="3"/>
<organism evidence="15 16">
    <name type="scientific">Proteiniclasticum sediminis</name>
    <dbReference type="NCBI Taxonomy" id="2804028"/>
    <lineage>
        <taxon>Bacteria</taxon>
        <taxon>Bacillati</taxon>
        <taxon>Bacillota</taxon>
        <taxon>Clostridia</taxon>
        <taxon>Eubacteriales</taxon>
        <taxon>Clostridiaceae</taxon>
        <taxon>Proteiniclasticum</taxon>
    </lineage>
</organism>
<dbReference type="Gene3D" id="3.30.70.1170">
    <property type="entry name" value="Sun protein, domain 3"/>
    <property type="match status" value="1"/>
</dbReference>
<dbReference type="InterPro" id="IPR049560">
    <property type="entry name" value="MeTrfase_RsmB-F_NOP2_cat"/>
</dbReference>
<dbReference type="InterPro" id="IPR004573">
    <property type="entry name" value="rRNA_ssu_MeTfrase_B"/>
</dbReference>
<dbReference type="InterPro" id="IPR006027">
    <property type="entry name" value="NusB_RsmB_TIM44"/>
</dbReference>
<comment type="function">
    <text evidence="1">Specifically methylates the cytosine at position 967 (m5C967) of 16S rRNA.</text>
</comment>
<evidence type="ECO:0000256" key="5">
    <source>
        <dbReference type="ARBA" id="ARBA00022552"/>
    </source>
</evidence>
<dbReference type="NCBIfam" id="NF011494">
    <property type="entry name" value="PRK14902.1"/>
    <property type="match status" value="1"/>
</dbReference>
<dbReference type="PRINTS" id="PR02008">
    <property type="entry name" value="RCMTFAMILY"/>
</dbReference>
<evidence type="ECO:0000313" key="15">
    <source>
        <dbReference type="EMBL" id="MBR0575441.1"/>
    </source>
</evidence>
<dbReference type="GO" id="GO:0003723">
    <property type="term" value="F:RNA binding"/>
    <property type="evidence" value="ECO:0007669"/>
    <property type="project" value="UniProtKB-UniRule"/>
</dbReference>
<comment type="catalytic activity">
    <reaction evidence="12">
        <text>cytidine(967) in 16S rRNA + S-adenosyl-L-methionine = 5-methylcytidine(967) in 16S rRNA + S-adenosyl-L-homocysteine + H(+)</text>
        <dbReference type="Rhea" id="RHEA:42748"/>
        <dbReference type="Rhea" id="RHEA-COMP:10219"/>
        <dbReference type="Rhea" id="RHEA-COMP:10220"/>
        <dbReference type="ChEBI" id="CHEBI:15378"/>
        <dbReference type="ChEBI" id="CHEBI:57856"/>
        <dbReference type="ChEBI" id="CHEBI:59789"/>
        <dbReference type="ChEBI" id="CHEBI:74483"/>
        <dbReference type="ChEBI" id="CHEBI:82748"/>
        <dbReference type="EC" id="2.1.1.176"/>
    </reaction>
</comment>
<keyword evidence="7 13" id="KW-0808">Transferase</keyword>
<dbReference type="SUPFAM" id="SSF53335">
    <property type="entry name" value="S-adenosyl-L-methionine-dependent methyltransferases"/>
    <property type="match status" value="1"/>
</dbReference>
<dbReference type="Pfam" id="PF01029">
    <property type="entry name" value="NusB"/>
    <property type="match status" value="1"/>
</dbReference>
<comment type="caution">
    <text evidence="15">The sequence shown here is derived from an EMBL/GenBank/DDBJ whole genome shotgun (WGS) entry which is preliminary data.</text>
</comment>
<dbReference type="InterPro" id="IPR029063">
    <property type="entry name" value="SAM-dependent_MTases_sf"/>
</dbReference>
<evidence type="ECO:0000256" key="2">
    <source>
        <dbReference type="ARBA" id="ARBA00004496"/>
    </source>
</evidence>
<feature type="binding site" evidence="13">
    <location>
        <position position="308"/>
    </location>
    <ligand>
        <name>S-adenosyl-L-methionine</name>
        <dbReference type="ChEBI" id="CHEBI:59789"/>
    </ligand>
</feature>
<dbReference type="PANTHER" id="PTHR22807">
    <property type="entry name" value="NOP2 YEAST -RELATED NOL1/NOP2/FMU SUN DOMAIN-CONTAINING"/>
    <property type="match status" value="1"/>
</dbReference>
<evidence type="ECO:0000256" key="1">
    <source>
        <dbReference type="ARBA" id="ARBA00002724"/>
    </source>
</evidence>
<dbReference type="GO" id="GO:0006355">
    <property type="term" value="P:regulation of DNA-templated transcription"/>
    <property type="evidence" value="ECO:0007669"/>
    <property type="project" value="InterPro"/>
</dbReference>
<dbReference type="InterPro" id="IPR054728">
    <property type="entry name" value="RsmB-like_ferredoxin"/>
</dbReference>
<dbReference type="PROSITE" id="PS51686">
    <property type="entry name" value="SAM_MT_RSMB_NOP"/>
    <property type="match status" value="1"/>
</dbReference>
<keyword evidence="8 13" id="KW-0949">S-adenosyl-L-methionine</keyword>
<evidence type="ECO:0000256" key="8">
    <source>
        <dbReference type="ARBA" id="ARBA00022691"/>
    </source>
</evidence>
<feature type="domain" description="SAM-dependent MTase RsmB/NOP-type" evidence="14">
    <location>
        <begin position="167"/>
        <end position="439"/>
    </location>
</feature>